<dbReference type="PANTHER" id="PTHR45985">
    <property type="match status" value="1"/>
</dbReference>
<evidence type="ECO:0000259" key="2">
    <source>
        <dbReference type="Pfam" id="PF01522"/>
    </source>
</evidence>
<proteinExistence type="predicted"/>
<feature type="region of interest" description="Disordered" evidence="1">
    <location>
        <begin position="368"/>
        <end position="388"/>
    </location>
</feature>
<keyword evidence="4" id="KW-1185">Reference proteome</keyword>
<name>A0ABD2PHH8_9CUCU</name>
<feature type="compositionally biased region" description="Polar residues" evidence="1">
    <location>
        <begin position="211"/>
        <end position="229"/>
    </location>
</feature>
<dbReference type="CDD" id="cd10975">
    <property type="entry name" value="CE4_CDA_like_2"/>
    <property type="match status" value="1"/>
</dbReference>
<feature type="compositionally biased region" description="Basic and acidic residues" evidence="1">
    <location>
        <begin position="259"/>
        <end position="268"/>
    </location>
</feature>
<feature type="compositionally biased region" description="Low complexity" evidence="1">
    <location>
        <begin position="298"/>
        <end position="308"/>
    </location>
</feature>
<comment type="caution">
    <text evidence="3">The sequence shown here is derived from an EMBL/GenBank/DDBJ whole genome shotgun (WGS) entry which is preliminary data.</text>
</comment>
<feature type="region of interest" description="Disordered" evidence="1">
    <location>
        <begin position="259"/>
        <end position="318"/>
    </location>
</feature>
<dbReference type="GO" id="GO:0016787">
    <property type="term" value="F:hydrolase activity"/>
    <property type="evidence" value="ECO:0007669"/>
    <property type="project" value="UniProtKB-ARBA"/>
</dbReference>
<feature type="region of interest" description="Disordered" evidence="1">
    <location>
        <begin position="82"/>
        <end position="120"/>
    </location>
</feature>
<feature type="compositionally biased region" description="Acidic residues" evidence="1">
    <location>
        <begin position="85"/>
        <end position="98"/>
    </location>
</feature>
<dbReference type="InterPro" id="IPR052740">
    <property type="entry name" value="CE4"/>
</dbReference>
<feature type="domain" description="NodB homology" evidence="2">
    <location>
        <begin position="929"/>
        <end position="1039"/>
    </location>
</feature>
<feature type="region of interest" description="Disordered" evidence="1">
    <location>
        <begin position="423"/>
        <end position="460"/>
    </location>
</feature>
<feature type="compositionally biased region" description="Polar residues" evidence="1">
    <location>
        <begin position="427"/>
        <end position="460"/>
    </location>
</feature>
<feature type="compositionally biased region" description="Polar residues" evidence="1">
    <location>
        <begin position="504"/>
        <end position="520"/>
    </location>
</feature>
<sequence>MYSQELQTCDWPRNVGCDGTDIAPSPSTPSTPPNSRQKEEYTRTRYTPPPPPKPSALVISRGQPRQQQIYHDEEINLKQQQLYQDSEESLPEAQEEESDRQQRFYRGQPSTIGQVQRDRDGLRQSNAIAYHTGQKEKIGVISFGIHQNQDRQRVETTTAAPEPVSLPARTIATTSQYSASSYAPYDYDDKAKYEYNSYNEPEPSVAPVSYRSRTPAPTYQSVASQDDLQSSKRANVIQNDYVRGVYQEQSLPEYHDVTYDNAEDDHNSYRHSSRQPVRKESNLIEDQPSTSKSKNRITATYTSSTSRYSTKKTVKTPTPTISYKQNTVTSSASTNSTNENESKVYLKQSQYLEPGNSKVYTLSTSSLSKNTQHNTDIPQLSATEPSNNDVISPINSVKLNEPISLHSIQTSYQIPVTYRFITKKPPSKSTDQVSFSGTPNKQRSFTPETTTSASTHQPPSSKLLTNYDHISFIIPTTYSPPKFYFDTFLTKNLLSTSPPPKTKGTGSNYPRSFFPQSTRKTHQRLGNYQNDYITKTNKAVKFTKKIIPLTPAVINHELSSSFNTGAKIQETSSESIELPKSTSDFPSTTQRYTNKQKYQNIPLSFQNIDSKFHMSSTETVGASTSKTTVSTTPIVSSTTQRYSFKPKAQKLPSSSFRVNTASLGINPYSKPQSGQSDTKIISEIPSLQSDEEKSSISDQDQLILDKLNRYRNSSLLNPNYVPKTKVFQGTVEVPPLKSLLSDQDSEKEEPDLPPTYKLKPFKLLTKNPQTKTEYSLNATTPRISRINPAFKFMMNSFRGTKGHNTKCKESTPIQICSDLKQLRTNNRGRGHYTSGNVITNDVTVNSVNVNRGTPPPRSRPTLKPSTSIVSKAQEFVDIYRYPPRRPYAIYPQPQPDKTAAKCRKDVCLLPDCNCGGKDIPGDIPAEQVPQIVLLTFDDSVNDLNKGLYQDLFERGRVNPNGCPISATFYVSHEWTDYSQVQNLYSDGHEIASHTVSHSFGEQFSQKKWTREVAGQREILAAYGGVHLEDIRGMRAPFLSVGGNKMFKMLYDSNFTYDSSMPIYENKPPSWPYTLDYKLFHDCMIPPCPTRSYPGVWEVPMVMWQDLNGGRCSMGDACSNPADAEGVHKMIMKNFQRHYTTNRAPFGLFYHAAWFTQPHHKEGFINFLDNILAMRDVWVLTNWQAVQWVRDPTPTSRLGSFKPFQCEYSDRPKRCNNPKVCNLWHKSGVRYMRTCQPCPDIYPWTGNSGIRSSRIDNDIED</sequence>
<evidence type="ECO:0000313" key="3">
    <source>
        <dbReference type="EMBL" id="KAL3290229.1"/>
    </source>
</evidence>
<dbReference type="PANTHER" id="PTHR45985:SF12">
    <property type="entry name" value="CHITIN DEACETYLASE-LIKE 5, ISOFORM B"/>
    <property type="match status" value="1"/>
</dbReference>
<dbReference type="SUPFAM" id="SSF88713">
    <property type="entry name" value="Glycoside hydrolase/deacetylase"/>
    <property type="match status" value="1"/>
</dbReference>
<dbReference type="AlphaFoldDB" id="A0ABD2PHH8"/>
<dbReference type="Pfam" id="PF01522">
    <property type="entry name" value="Polysacc_deac_1"/>
    <property type="match status" value="1"/>
</dbReference>
<dbReference type="InterPro" id="IPR002509">
    <property type="entry name" value="NODB_dom"/>
</dbReference>
<dbReference type="FunFam" id="3.20.20.370:FF:000003">
    <property type="entry name" value="CLUMA_CG003232, isoform B"/>
    <property type="match status" value="1"/>
</dbReference>
<accession>A0ABD2PHH8</accession>
<reference evidence="3 4" key="1">
    <citation type="journal article" date="2021" name="BMC Biol.">
        <title>Horizontally acquired antibacterial genes associated with adaptive radiation of ladybird beetles.</title>
        <authorList>
            <person name="Li H.S."/>
            <person name="Tang X.F."/>
            <person name="Huang Y.H."/>
            <person name="Xu Z.Y."/>
            <person name="Chen M.L."/>
            <person name="Du X.Y."/>
            <person name="Qiu B.Y."/>
            <person name="Chen P.T."/>
            <person name="Zhang W."/>
            <person name="Slipinski A."/>
            <person name="Escalona H.E."/>
            <person name="Waterhouse R.M."/>
            <person name="Zwick A."/>
            <person name="Pang H."/>
        </authorList>
    </citation>
    <scope>NUCLEOTIDE SEQUENCE [LARGE SCALE GENOMIC DNA]</scope>
    <source>
        <strain evidence="3">SYSU2018</strain>
    </source>
</reference>
<dbReference type="Gene3D" id="3.20.20.370">
    <property type="entry name" value="Glycoside hydrolase/deacetylase"/>
    <property type="match status" value="1"/>
</dbReference>
<dbReference type="EMBL" id="JABFTP020000186">
    <property type="protein sequence ID" value="KAL3290229.1"/>
    <property type="molecule type" value="Genomic_DNA"/>
</dbReference>
<feature type="region of interest" description="Disordered" evidence="1">
    <location>
        <begin position="496"/>
        <end position="520"/>
    </location>
</feature>
<protein>
    <recommendedName>
        <fullName evidence="2">NodB homology domain-containing protein</fullName>
    </recommendedName>
</protein>
<feature type="region of interest" description="Disordered" evidence="1">
    <location>
        <begin position="198"/>
        <end position="229"/>
    </location>
</feature>
<gene>
    <name evidence="3" type="ORF">HHI36_023586</name>
</gene>
<dbReference type="Proteomes" id="UP001516400">
    <property type="component" value="Unassembled WGS sequence"/>
</dbReference>
<feature type="region of interest" description="Disordered" evidence="1">
    <location>
        <begin position="1"/>
        <end position="70"/>
    </location>
</feature>
<dbReference type="InterPro" id="IPR011330">
    <property type="entry name" value="Glyco_hydro/deAcase_b/a-brl"/>
</dbReference>
<feature type="region of interest" description="Disordered" evidence="1">
    <location>
        <begin position="738"/>
        <end position="758"/>
    </location>
</feature>
<evidence type="ECO:0000313" key="4">
    <source>
        <dbReference type="Proteomes" id="UP001516400"/>
    </source>
</evidence>
<organism evidence="3 4">
    <name type="scientific">Cryptolaemus montrouzieri</name>
    <dbReference type="NCBI Taxonomy" id="559131"/>
    <lineage>
        <taxon>Eukaryota</taxon>
        <taxon>Metazoa</taxon>
        <taxon>Ecdysozoa</taxon>
        <taxon>Arthropoda</taxon>
        <taxon>Hexapoda</taxon>
        <taxon>Insecta</taxon>
        <taxon>Pterygota</taxon>
        <taxon>Neoptera</taxon>
        <taxon>Endopterygota</taxon>
        <taxon>Coleoptera</taxon>
        <taxon>Polyphaga</taxon>
        <taxon>Cucujiformia</taxon>
        <taxon>Coccinelloidea</taxon>
        <taxon>Coccinellidae</taxon>
        <taxon>Scymninae</taxon>
        <taxon>Scymnini</taxon>
        <taxon>Cryptolaemus</taxon>
    </lineage>
</organism>
<evidence type="ECO:0000256" key="1">
    <source>
        <dbReference type="SAM" id="MobiDB-lite"/>
    </source>
</evidence>